<dbReference type="STRING" id="749551.HMPREF9555_00208"/>
<evidence type="ECO:0000313" key="2">
    <source>
        <dbReference type="Proteomes" id="UP000004633"/>
    </source>
</evidence>
<proteinExistence type="predicted"/>
<dbReference type="AlphaFoldDB" id="E7MZR5"/>
<sequence>MAAGISEIRMKSNLSSFVNVLHYSMIFAANKRNTHFIGRI</sequence>
<keyword evidence="2" id="KW-1185">Reference proteome</keyword>
<dbReference type="Proteomes" id="UP000004633">
    <property type="component" value="Unassembled WGS sequence"/>
</dbReference>
<gene>
    <name evidence="1" type="ORF">HMPREF9555_00208</name>
</gene>
<reference evidence="1 2" key="1">
    <citation type="submission" date="2010-08" db="EMBL/GenBank/DDBJ databases">
        <authorList>
            <person name="Weinstock G."/>
            <person name="Sodergren E."/>
            <person name="Clifton S."/>
            <person name="Fulton L."/>
            <person name="Fulton B."/>
            <person name="Courtney L."/>
            <person name="Fronick C."/>
            <person name="Harrison M."/>
            <person name="Strong C."/>
            <person name="Farmer C."/>
            <person name="Delahaunty K."/>
            <person name="Markovic C."/>
            <person name="Hall O."/>
            <person name="Minx P."/>
            <person name="Tomlinson C."/>
            <person name="Mitreva M."/>
            <person name="Hou S."/>
            <person name="Chen J."/>
            <person name="Wollam A."/>
            <person name="Pepin K.H."/>
            <person name="Johnson M."/>
            <person name="Bhonagiri V."/>
            <person name="Zhang X."/>
            <person name="Suruliraj S."/>
            <person name="Warren W."/>
            <person name="Chinwalla A."/>
            <person name="Mardis E.R."/>
            <person name="Wilson R.K."/>
        </authorList>
    </citation>
    <scope>NUCLEOTIDE SEQUENCE [LARGE SCALE GENOMIC DNA]</scope>
    <source>
        <strain evidence="1 2">F0399</strain>
    </source>
</reference>
<dbReference type="EMBL" id="AECV01000001">
    <property type="protein sequence ID" value="EFW30579.1"/>
    <property type="molecule type" value="Genomic_DNA"/>
</dbReference>
<dbReference type="HOGENOM" id="CLU_3296341_0_0_9"/>
<name>E7MZR5_9FIRM</name>
<evidence type="ECO:0000313" key="1">
    <source>
        <dbReference type="EMBL" id="EFW30579.1"/>
    </source>
</evidence>
<comment type="caution">
    <text evidence="1">The sequence shown here is derived from an EMBL/GenBank/DDBJ whole genome shotgun (WGS) entry which is preliminary data.</text>
</comment>
<accession>E7MZR5</accession>
<protein>
    <submittedName>
        <fullName evidence="1">Uncharacterized protein</fullName>
    </submittedName>
</protein>
<organism evidence="1 2">
    <name type="scientific">Selenomonas artemidis F0399</name>
    <dbReference type="NCBI Taxonomy" id="749551"/>
    <lineage>
        <taxon>Bacteria</taxon>
        <taxon>Bacillati</taxon>
        <taxon>Bacillota</taxon>
        <taxon>Negativicutes</taxon>
        <taxon>Selenomonadales</taxon>
        <taxon>Selenomonadaceae</taxon>
        <taxon>Selenomonas</taxon>
    </lineage>
</organism>